<dbReference type="Gene3D" id="3.40.50.300">
    <property type="entry name" value="P-loop containing nucleotide triphosphate hydrolases"/>
    <property type="match status" value="1"/>
</dbReference>
<dbReference type="Pfam" id="PF18128">
    <property type="entry name" value="HydF_dimer"/>
    <property type="match status" value="1"/>
</dbReference>
<name>A0ABY7JQV2_9FIRM</name>
<evidence type="ECO:0000256" key="1">
    <source>
        <dbReference type="ARBA" id="ARBA00022741"/>
    </source>
</evidence>
<dbReference type="InterPro" id="IPR027417">
    <property type="entry name" value="P-loop_NTPase"/>
</dbReference>
<dbReference type="SUPFAM" id="SSF52540">
    <property type="entry name" value="P-loop containing nucleoside triphosphate hydrolases"/>
    <property type="match status" value="1"/>
</dbReference>
<feature type="domain" description="Hydrogen maturase F tetramerization" evidence="5">
    <location>
        <begin position="310"/>
        <end position="423"/>
    </location>
</feature>
<reference evidence="6" key="1">
    <citation type="submission" date="2022-12" db="EMBL/GenBank/DDBJ databases">
        <title>Peptostreptococcus.</title>
        <authorList>
            <person name="Lee S.H."/>
        </authorList>
    </citation>
    <scope>NUCLEOTIDE SEQUENCE</scope>
    <source>
        <strain evidence="6">CBA3647</strain>
    </source>
</reference>
<keyword evidence="7" id="KW-1185">Reference proteome</keyword>
<dbReference type="InterPro" id="IPR006073">
    <property type="entry name" value="GTP-bd"/>
</dbReference>
<keyword evidence="1" id="KW-0547">Nucleotide-binding</keyword>
<dbReference type="NCBIfam" id="TIGR00231">
    <property type="entry name" value="small_GTP"/>
    <property type="match status" value="1"/>
</dbReference>
<feature type="domain" description="Hydrogen maturase F dimerization" evidence="4">
    <location>
        <begin position="209"/>
        <end position="306"/>
    </location>
</feature>
<dbReference type="CDD" id="cd00880">
    <property type="entry name" value="Era_like"/>
    <property type="match status" value="1"/>
</dbReference>
<protein>
    <submittedName>
        <fullName evidence="6">50S ribosome-binding GTPase</fullName>
    </submittedName>
</protein>
<sequence length="425" mass="48091">MINTPIANRKSIILVGNRNVGKSSIFNALIGQNKSIVSDTAGTTTDPVWAAAEIIGFGPVKIVDTAGVDDIGELGKLRVKKTNEEIRTSDLIIHVLNYQEHKENIFNQLENLYKKYKSDRKEFLLVVNKINKDCLENLREREIIQNNLEAKNSQESRVNQNNVINKNLFKKFEERLILIEKDNINRGKIEELFLKISKTLKNLEEDRPLLDGIAKEGDTVVLVTPIDSEAPKGRLILPQVQVLRECLDMGLKSLVVRESELEEGLKELKNVDLVITDSKVFDYVNQILEPSIKLTSFSILFSRQKGDIDKFVEACKYLESLKDGDKILIAESCVHTSSHEDIGTVLIPKLIREKLDKDIKFEFSHGKTIPDDLSGFSMIIQCGGCMMSRSNMLNRINQAIENNLPITNYGVVLAYLKANLNRMTY</sequence>
<dbReference type="InterPro" id="IPR040644">
    <property type="entry name" value="HydF_tetramer"/>
</dbReference>
<keyword evidence="2" id="KW-0342">GTP-binding</keyword>
<evidence type="ECO:0000256" key="2">
    <source>
        <dbReference type="ARBA" id="ARBA00023134"/>
    </source>
</evidence>
<dbReference type="Pfam" id="PF18133">
    <property type="entry name" value="HydF_tetramer"/>
    <property type="match status" value="1"/>
</dbReference>
<dbReference type="EMBL" id="CP114052">
    <property type="protein sequence ID" value="WAW14433.1"/>
    <property type="molecule type" value="Genomic_DNA"/>
</dbReference>
<organism evidence="6 7">
    <name type="scientific">Peptostreptococcus equinus</name>
    <dbReference type="NCBI Taxonomy" id="3003601"/>
    <lineage>
        <taxon>Bacteria</taxon>
        <taxon>Bacillati</taxon>
        <taxon>Bacillota</taxon>
        <taxon>Clostridia</taxon>
        <taxon>Peptostreptococcales</taxon>
        <taxon>Peptostreptococcaceae</taxon>
        <taxon>Peptostreptococcus</taxon>
    </lineage>
</organism>
<dbReference type="Proteomes" id="UP001164187">
    <property type="component" value="Chromosome"/>
</dbReference>
<evidence type="ECO:0000259" key="5">
    <source>
        <dbReference type="Pfam" id="PF18133"/>
    </source>
</evidence>
<feature type="domain" description="G" evidence="3">
    <location>
        <begin position="12"/>
        <end position="129"/>
    </location>
</feature>
<evidence type="ECO:0000313" key="6">
    <source>
        <dbReference type="EMBL" id="WAW14433.1"/>
    </source>
</evidence>
<dbReference type="Gene3D" id="3.40.50.11410">
    <property type="match status" value="1"/>
</dbReference>
<evidence type="ECO:0000259" key="4">
    <source>
        <dbReference type="Pfam" id="PF18128"/>
    </source>
</evidence>
<proteinExistence type="predicted"/>
<dbReference type="RefSeq" id="WP_269311110.1">
    <property type="nucleotide sequence ID" value="NZ_CP114052.1"/>
</dbReference>
<evidence type="ECO:0000313" key="7">
    <source>
        <dbReference type="Proteomes" id="UP001164187"/>
    </source>
</evidence>
<evidence type="ECO:0000259" key="3">
    <source>
        <dbReference type="Pfam" id="PF01926"/>
    </source>
</evidence>
<accession>A0ABY7JQV2</accession>
<dbReference type="PANTHER" id="PTHR42714:SF6">
    <property type="entry name" value="TRANSLATION INITIATION FACTOR IF-2"/>
    <property type="match status" value="1"/>
</dbReference>
<dbReference type="Gene3D" id="3.40.50.11420">
    <property type="match status" value="1"/>
</dbReference>
<dbReference type="InterPro" id="IPR041606">
    <property type="entry name" value="HydF_dimer"/>
</dbReference>
<dbReference type="Pfam" id="PF01926">
    <property type="entry name" value="MMR_HSR1"/>
    <property type="match status" value="1"/>
</dbReference>
<dbReference type="PANTHER" id="PTHR42714">
    <property type="entry name" value="TRNA MODIFICATION GTPASE GTPBP3"/>
    <property type="match status" value="1"/>
</dbReference>
<gene>
    <name evidence="6" type="ORF">O0R46_07465</name>
</gene>
<dbReference type="InterPro" id="IPR005225">
    <property type="entry name" value="Small_GTP-bd"/>
</dbReference>